<accession>A0A375ETT4</accession>
<evidence type="ECO:0000313" key="1">
    <source>
        <dbReference type="EMBL" id="SPD66828.1"/>
    </source>
</evidence>
<dbReference type="Proteomes" id="UP000254259">
    <property type="component" value="Plasmid CBM2636_mp"/>
</dbReference>
<proteinExistence type="predicted"/>
<name>A0A375ETT4_9BURK</name>
<organism evidence="1 2">
    <name type="scientific">Cupriavidus taiwanensis</name>
    <dbReference type="NCBI Taxonomy" id="164546"/>
    <lineage>
        <taxon>Bacteria</taxon>
        <taxon>Pseudomonadati</taxon>
        <taxon>Pseudomonadota</taxon>
        <taxon>Betaproteobacteria</taxon>
        <taxon>Burkholderiales</taxon>
        <taxon>Burkholderiaceae</taxon>
        <taxon>Cupriavidus</taxon>
    </lineage>
</organism>
<dbReference type="EMBL" id="LT984814">
    <property type="protein sequence ID" value="SPD66828.1"/>
    <property type="molecule type" value="Genomic_DNA"/>
</dbReference>
<keyword evidence="1" id="KW-0614">Plasmid</keyword>
<protein>
    <submittedName>
        <fullName evidence="1">Uncharacterized protein</fullName>
    </submittedName>
</protein>
<geneLocation type="plasmid" evidence="2">
    <name>cbm2636_mp</name>
</geneLocation>
<sequence>MPSLSTLRAELWVHRISTLVVMGRYEIIEVRIGLRVRTHP</sequence>
<reference evidence="1 2" key="1">
    <citation type="submission" date="2018-01" db="EMBL/GenBank/DDBJ databases">
        <authorList>
            <person name="Clerissi C."/>
        </authorList>
    </citation>
    <scope>NUCLEOTIDE SEQUENCE [LARGE SCALE GENOMIC DNA]</scope>
    <source>
        <strain evidence="1">Cupriavidus taiwanensis SWF 66322</strain>
        <plasmid evidence="2">cbm2636_mp</plasmid>
    </source>
</reference>
<gene>
    <name evidence="1" type="ORF">CBM2636_MP10464</name>
</gene>
<dbReference type="AlphaFoldDB" id="A0A375ETT4"/>
<evidence type="ECO:0000313" key="2">
    <source>
        <dbReference type="Proteomes" id="UP000254259"/>
    </source>
</evidence>